<feature type="compositionally biased region" description="Polar residues" evidence="1">
    <location>
        <begin position="368"/>
        <end position="379"/>
    </location>
</feature>
<reference evidence="4" key="1">
    <citation type="journal article" date="2015" name="Genome Announc.">
        <title>Draft genome sequence of Talaromyces cellulolyticus strain Y-94, a source of lignocellulosic biomass-degrading enzymes.</title>
        <authorList>
            <person name="Fujii T."/>
            <person name="Koike H."/>
            <person name="Sawayama S."/>
            <person name="Yano S."/>
            <person name="Inoue H."/>
        </authorList>
    </citation>
    <scope>NUCLEOTIDE SEQUENCE [LARGE SCALE GENOMIC DNA]</scope>
    <source>
        <strain evidence="4">Y-94</strain>
    </source>
</reference>
<dbReference type="AlphaFoldDB" id="A0A6V8HHG9"/>
<name>A0A6V8HHG9_TALPI</name>
<dbReference type="Gene3D" id="3.40.50.1820">
    <property type="entry name" value="alpha/beta hydrolase"/>
    <property type="match status" value="1"/>
</dbReference>
<feature type="region of interest" description="Disordered" evidence="1">
    <location>
        <begin position="1"/>
        <end position="424"/>
    </location>
</feature>
<feature type="compositionally biased region" description="Pro residues" evidence="1">
    <location>
        <begin position="39"/>
        <end position="53"/>
    </location>
</feature>
<dbReference type="Pfam" id="PF00561">
    <property type="entry name" value="Abhydrolase_1"/>
    <property type="match status" value="1"/>
</dbReference>
<dbReference type="PANTHER" id="PTHR43433">
    <property type="entry name" value="HYDROLASE, ALPHA/BETA FOLD FAMILY PROTEIN"/>
    <property type="match status" value="1"/>
</dbReference>
<evidence type="ECO:0000256" key="1">
    <source>
        <dbReference type="SAM" id="MobiDB-lite"/>
    </source>
</evidence>
<sequence length="936" mass="101888">MAPNEDTMPPALPLSAGTQDANTSRRRRSLPGRSTSVPRPRPSTHAPPMPPASPEIISSLISSLSSISTPARSHFDNLPHIGAQTAPSSPGFHQTEFPQSQGSGQGFGVDYGAYKPPSDAFESPFLHPDDAALSPVVRMAPAPTPSSPRSPRSPKFKTSFGRDRSPLRNRSTSSFSSSQAAMEEQSLSGFGIITTEPGTRVSRTGSVASTSSDGRKSLRSPLNMLRRGSKDSWQDKEAERSIKSSAHSDNLKPNFARSRASLQSKNSMADVAEEGGTLNPAEDLSFKSGKAVTEIKSSSHTTPDSPLPSPGGIGSGRIIPTRDSSLRHTMNSKPPRKSRHSRPPEQRSTTGKERSHVESKTSEARAATEQTTKRIQQVKEQQKRIKNELAKAQEVPAGRTSIETFNSRAKTAHPAAAEPTSARLSHDDALISRYLIHAETDPFEESAPSPAVQTRRTRDAKDKKRQSLDKADIPLSPSVSKSHKRHSSGAFTMATRPSIAEERPSSADSIDFAVESYIASPRLTQKVPHPRSGRMIAFSEVGDPRGHVIFCCLGMGLTRYLMAFYDELARTLKLRLVTLDRPGVGESDPSGEGEGTPLTWPDDVAIVCNHLKITKFSILAHSAGAIYALATALRIPQHIRGRIHLLAPWIPPSQMTNLGTHKEPLPNNAVPYSQRILRALPTPILKVANSSFMNATSSSITTSLPKSPRRNKRKSFGRETVAPAMTELTSPSNNASNSTTTNQTKVDRNSTLTTATNATTTPLIANDQRNSTLSQTSALNRPSAAEEAAILASQQKERQTEYDTRLTYRIWELATTNANPAVDLLICLERRQTIGFRYVDINREVVIHHGTKDTRVPVDNVRWLGKTMRRCEVRVLEGEGHGLMASAVVMSNVLTEMAKEWEDWTTVVQGRGRGRRTTISAATHHYPSSRSGVVAV</sequence>
<protein>
    <recommendedName>
        <fullName evidence="2">AB hydrolase-1 domain-containing protein</fullName>
    </recommendedName>
</protein>
<dbReference type="PANTHER" id="PTHR43433:SF10">
    <property type="entry name" value="AB HYDROLASE-1 DOMAIN-CONTAINING PROTEIN"/>
    <property type="match status" value="1"/>
</dbReference>
<feature type="domain" description="AB hydrolase-1" evidence="2">
    <location>
        <begin position="566"/>
        <end position="655"/>
    </location>
</feature>
<evidence type="ECO:0000259" key="2">
    <source>
        <dbReference type="Pfam" id="PF00561"/>
    </source>
</evidence>
<feature type="compositionally biased region" description="Polar residues" evidence="1">
    <location>
        <begin position="696"/>
        <end position="705"/>
    </location>
</feature>
<evidence type="ECO:0000313" key="4">
    <source>
        <dbReference type="Proteomes" id="UP000053095"/>
    </source>
</evidence>
<dbReference type="EMBL" id="DF933838">
    <property type="protein sequence ID" value="GAM41276.1"/>
    <property type="molecule type" value="Genomic_DNA"/>
</dbReference>
<feature type="compositionally biased region" description="Basic and acidic residues" evidence="1">
    <location>
        <begin position="342"/>
        <end position="363"/>
    </location>
</feature>
<feature type="compositionally biased region" description="Polar residues" evidence="1">
    <location>
        <begin position="201"/>
        <end position="212"/>
    </location>
</feature>
<organism evidence="3 4">
    <name type="scientific">Talaromyces pinophilus</name>
    <name type="common">Penicillium pinophilum</name>
    <dbReference type="NCBI Taxonomy" id="128442"/>
    <lineage>
        <taxon>Eukaryota</taxon>
        <taxon>Fungi</taxon>
        <taxon>Dikarya</taxon>
        <taxon>Ascomycota</taxon>
        <taxon>Pezizomycotina</taxon>
        <taxon>Eurotiomycetes</taxon>
        <taxon>Eurotiomycetidae</taxon>
        <taxon>Eurotiales</taxon>
        <taxon>Trichocomaceae</taxon>
        <taxon>Talaromyces</taxon>
        <taxon>Talaromyces sect. Talaromyces</taxon>
    </lineage>
</organism>
<feature type="region of interest" description="Disordered" evidence="1">
    <location>
        <begin position="696"/>
        <end position="781"/>
    </location>
</feature>
<dbReference type="InterPro" id="IPR029058">
    <property type="entry name" value="AB_hydrolase_fold"/>
</dbReference>
<evidence type="ECO:0000313" key="3">
    <source>
        <dbReference type="EMBL" id="GAM41276.1"/>
    </source>
</evidence>
<keyword evidence="4" id="KW-1185">Reference proteome</keyword>
<feature type="compositionally biased region" description="Basic and acidic residues" evidence="1">
    <location>
        <begin position="380"/>
        <end position="391"/>
    </location>
</feature>
<feature type="compositionally biased region" description="Low complexity" evidence="1">
    <location>
        <begin position="751"/>
        <end position="761"/>
    </location>
</feature>
<feature type="compositionally biased region" description="Polar residues" evidence="1">
    <location>
        <begin position="767"/>
        <end position="780"/>
    </location>
</feature>
<feature type="compositionally biased region" description="Polar residues" evidence="1">
    <location>
        <begin position="85"/>
        <end position="98"/>
    </location>
</feature>
<dbReference type="SUPFAM" id="SSF53474">
    <property type="entry name" value="alpha/beta-Hydrolases"/>
    <property type="match status" value="1"/>
</dbReference>
<feature type="compositionally biased region" description="Low complexity" evidence="1">
    <location>
        <begin position="168"/>
        <end position="188"/>
    </location>
</feature>
<gene>
    <name evidence="3" type="ORF">TCE0_042r14287</name>
</gene>
<dbReference type="InterPro" id="IPR000073">
    <property type="entry name" value="AB_hydrolase_1"/>
</dbReference>
<feature type="compositionally biased region" description="Low complexity" evidence="1">
    <location>
        <begin position="56"/>
        <end position="68"/>
    </location>
</feature>
<comment type="caution">
    <text evidence="3">The sequence shown here is derived from an EMBL/GenBank/DDBJ whole genome shotgun (WGS) entry which is preliminary data.</text>
</comment>
<feature type="compositionally biased region" description="Basic and acidic residues" evidence="1">
    <location>
        <begin position="456"/>
        <end position="472"/>
    </location>
</feature>
<accession>A0A6V8HHG9</accession>
<feature type="compositionally biased region" description="Low complexity" evidence="1">
    <location>
        <begin position="729"/>
        <end position="742"/>
    </location>
</feature>
<dbReference type="InterPro" id="IPR050471">
    <property type="entry name" value="AB_hydrolase"/>
</dbReference>
<feature type="compositionally biased region" description="Polar residues" evidence="1">
    <location>
        <begin position="295"/>
        <end position="304"/>
    </location>
</feature>
<feature type="compositionally biased region" description="Basic and acidic residues" evidence="1">
    <location>
        <begin position="228"/>
        <end position="242"/>
    </location>
</feature>
<proteinExistence type="predicted"/>
<feature type="region of interest" description="Disordered" evidence="1">
    <location>
        <begin position="441"/>
        <end position="504"/>
    </location>
</feature>
<dbReference type="Proteomes" id="UP000053095">
    <property type="component" value="Unassembled WGS sequence"/>
</dbReference>